<evidence type="ECO:0000313" key="8">
    <source>
        <dbReference type="Proteomes" id="UP000261560"/>
    </source>
</evidence>
<reference evidence="7" key="2">
    <citation type="submission" date="2025-09" db="UniProtKB">
        <authorList>
            <consortium name="Ensembl"/>
        </authorList>
    </citation>
    <scope>IDENTIFICATION</scope>
</reference>
<keyword evidence="3 6" id="KW-0732">Signal</keyword>
<evidence type="ECO:0000256" key="5">
    <source>
        <dbReference type="SAM" id="MobiDB-lite"/>
    </source>
</evidence>
<accession>A0A3B3CEK9</accession>
<reference evidence="7" key="1">
    <citation type="submission" date="2025-08" db="UniProtKB">
        <authorList>
            <consortium name="Ensembl"/>
        </authorList>
    </citation>
    <scope>IDENTIFICATION</scope>
</reference>
<evidence type="ECO:0000256" key="4">
    <source>
        <dbReference type="ARBA" id="ARBA00023180"/>
    </source>
</evidence>
<feature type="signal peptide" evidence="6">
    <location>
        <begin position="1"/>
        <end position="18"/>
    </location>
</feature>
<evidence type="ECO:0008006" key="9">
    <source>
        <dbReference type="Google" id="ProtNLM"/>
    </source>
</evidence>
<evidence type="ECO:0000256" key="3">
    <source>
        <dbReference type="ARBA" id="ARBA00022729"/>
    </source>
</evidence>
<protein>
    <recommendedName>
        <fullName evidence="9">Apolipoprotein M</fullName>
    </recommendedName>
</protein>
<dbReference type="PANTHER" id="PTHR11967">
    <property type="entry name" value="ALPHA-1-ACID GLYCOPROTEIN"/>
    <property type="match status" value="1"/>
</dbReference>
<keyword evidence="2" id="KW-0964">Secreted</keyword>
<dbReference type="GO" id="GO:0005576">
    <property type="term" value="C:extracellular region"/>
    <property type="evidence" value="ECO:0007669"/>
    <property type="project" value="UniProtKB-SubCell"/>
</dbReference>
<dbReference type="SUPFAM" id="SSF50814">
    <property type="entry name" value="Lipocalins"/>
    <property type="match status" value="2"/>
</dbReference>
<dbReference type="PaxDb" id="30732-ENSOMEP00000015753"/>
<dbReference type="GeneTree" id="ENSGT00940000166223"/>
<feature type="compositionally biased region" description="Polar residues" evidence="5">
    <location>
        <begin position="336"/>
        <end position="354"/>
    </location>
</feature>
<keyword evidence="8" id="KW-1185">Reference proteome</keyword>
<dbReference type="Proteomes" id="UP000261560">
    <property type="component" value="Unplaced"/>
</dbReference>
<feature type="region of interest" description="Disordered" evidence="5">
    <location>
        <begin position="327"/>
        <end position="354"/>
    </location>
</feature>
<dbReference type="Gene3D" id="2.40.128.20">
    <property type="match status" value="2"/>
</dbReference>
<keyword evidence="4" id="KW-0325">Glycoprotein</keyword>
<feature type="chain" id="PRO_5017457530" description="Apolipoprotein M" evidence="6">
    <location>
        <begin position="19"/>
        <end position="354"/>
    </location>
</feature>
<evidence type="ECO:0000256" key="6">
    <source>
        <dbReference type="SAM" id="SignalP"/>
    </source>
</evidence>
<evidence type="ECO:0000256" key="2">
    <source>
        <dbReference type="ARBA" id="ARBA00022525"/>
    </source>
</evidence>
<proteinExistence type="predicted"/>
<dbReference type="Ensembl" id="ENSOMET00000024036.1">
    <property type="protein sequence ID" value="ENSOMEP00000015753.1"/>
    <property type="gene ID" value="ENSOMEG00000000429.1"/>
</dbReference>
<organism evidence="7 8">
    <name type="scientific">Oryzias melastigma</name>
    <name type="common">Marine medaka</name>
    <dbReference type="NCBI Taxonomy" id="30732"/>
    <lineage>
        <taxon>Eukaryota</taxon>
        <taxon>Metazoa</taxon>
        <taxon>Chordata</taxon>
        <taxon>Craniata</taxon>
        <taxon>Vertebrata</taxon>
        <taxon>Euteleostomi</taxon>
        <taxon>Actinopterygii</taxon>
        <taxon>Neopterygii</taxon>
        <taxon>Teleostei</taxon>
        <taxon>Neoteleostei</taxon>
        <taxon>Acanthomorphata</taxon>
        <taxon>Ovalentaria</taxon>
        <taxon>Atherinomorphae</taxon>
        <taxon>Beloniformes</taxon>
        <taxon>Adrianichthyidae</taxon>
        <taxon>Oryziinae</taxon>
        <taxon>Oryzias</taxon>
    </lineage>
</organism>
<name>A0A3B3CEK9_ORYME</name>
<dbReference type="InterPro" id="IPR012674">
    <property type="entry name" value="Calycin"/>
</dbReference>
<evidence type="ECO:0000313" key="7">
    <source>
        <dbReference type="Ensembl" id="ENSOMEP00000015753.1"/>
    </source>
</evidence>
<evidence type="ECO:0000256" key="1">
    <source>
        <dbReference type="ARBA" id="ARBA00004613"/>
    </source>
</evidence>
<dbReference type="AlphaFoldDB" id="A0A3B3CEK9"/>
<sequence>MLPLYAVALLCWASVSRSAPTPCEDLARPLDQVEFPDLKGSWVLVLASASDPSHVEKLKSRDSATISFDNYTDSSEMALKRVYSSSDGCEYMQSNITVEGSGFSFAEHNISVSFLRSSCADCITMLFNKSSHGPVRLYLFSRQREVNPQEGEGFTAQAKCFNMSDPVVMDPTKELCPEQMEQQNLSTSSHLEGRWALIAGSLNHPPSMAALAQRDSITMYFSNSSDALTYTQINRFGDECQHRLYNISAEGRAFTFDVGNRFQLTGALLQTSCPDCLVMRWVVSSKRRHSVDLYLLSRRRTVEPKEMEEFRAQLKCYQLPAPVVMDPSRDLCPEQPESQSTAATPQDQEVNSGA</sequence>
<dbReference type="PANTHER" id="PTHR11967:SF2">
    <property type="entry name" value="ALPHA-1-ACID GLYCOPROTEIN 1"/>
    <property type="match status" value="1"/>
</dbReference>
<comment type="subcellular location">
    <subcellularLocation>
        <location evidence="1">Secreted</location>
    </subcellularLocation>
</comment>